<dbReference type="PANTHER" id="PTHR16026:SF0">
    <property type="entry name" value="CARTILAGE ACIDIC PROTEIN 1"/>
    <property type="match status" value="1"/>
</dbReference>
<reference evidence="3 4" key="1">
    <citation type="submission" date="2019-03" db="EMBL/GenBank/DDBJ databases">
        <title>Deep-cultivation of Planctomycetes and their phenomic and genomic characterization uncovers novel biology.</title>
        <authorList>
            <person name="Wiegand S."/>
            <person name="Jogler M."/>
            <person name="Boedeker C."/>
            <person name="Pinto D."/>
            <person name="Vollmers J."/>
            <person name="Rivas-Marin E."/>
            <person name="Kohn T."/>
            <person name="Peeters S.H."/>
            <person name="Heuer A."/>
            <person name="Rast P."/>
            <person name="Oberbeckmann S."/>
            <person name="Bunk B."/>
            <person name="Jeske O."/>
            <person name="Meyerdierks A."/>
            <person name="Storesund J.E."/>
            <person name="Kallscheuer N."/>
            <person name="Luecker S."/>
            <person name="Lage O.M."/>
            <person name="Pohl T."/>
            <person name="Merkel B.J."/>
            <person name="Hornburger P."/>
            <person name="Mueller R.-W."/>
            <person name="Bruemmer F."/>
            <person name="Labrenz M."/>
            <person name="Spormann A.M."/>
            <person name="Op den Camp H."/>
            <person name="Overmann J."/>
            <person name="Amann R."/>
            <person name="Jetten M.S.M."/>
            <person name="Mascher T."/>
            <person name="Medema M.H."/>
            <person name="Devos D.P."/>
            <person name="Kaster A.-K."/>
            <person name="Ovreas L."/>
            <person name="Rohde M."/>
            <person name="Galperin M.Y."/>
            <person name="Jogler C."/>
        </authorList>
    </citation>
    <scope>NUCLEOTIDE SEQUENCE [LARGE SCALE GENOMIC DNA]</scope>
    <source>
        <strain evidence="3 4">V144</strain>
    </source>
</reference>
<dbReference type="RefSeq" id="WP_144986124.1">
    <property type="nucleotide sequence ID" value="NZ_CP037920.1"/>
</dbReference>
<accession>A0A517VXV6</accession>
<dbReference type="PANTHER" id="PTHR16026">
    <property type="entry name" value="CARTILAGE ACIDIC PROTEIN 1"/>
    <property type="match status" value="1"/>
</dbReference>
<gene>
    <name evidence="3" type="ORF">V144x_33160</name>
</gene>
<dbReference type="EMBL" id="CP037920">
    <property type="protein sequence ID" value="QDT97834.1"/>
    <property type="molecule type" value="Genomic_DNA"/>
</dbReference>
<dbReference type="InterPro" id="IPR027039">
    <property type="entry name" value="Crtac1"/>
</dbReference>
<keyword evidence="2" id="KW-0472">Membrane</keyword>
<keyword evidence="2" id="KW-1133">Transmembrane helix</keyword>
<dbReference type="InterPro" id="IPR028994">
    <property type="entry name" value="Integrin_alpha_N"/>
</dbReference>
<dbReference type="InterPro" id="IPR013517">
    <property type="entry name" value="FG-GAP"/>
</dbReference>
<dbReference type="KEGG" id="gaw:V144x_33160"/>
<proteinExistence type="predicted"/>
<dbReference type="Proteomes" id="UP000318704">
    <property type="component" value="Chromosome"/>
</dbReference>
<dbReference type="SUPFAM" id="SSF69318">
    <property type="entry name" value="Integrin alpha N-terminal domain"/>
    <property type="match status" value="1"/>
</dbReference>
<evidence type="ECO:0000256" key="1">
    <source>
        <dbReference type="ARBA" id="ARBA00022729"/>
    </source>
</evidence>
<evidence type="ECO:0000256" key="2">
    <source>
        <dbReference type="SAM" id="Phobius"/>
    </source>
</evidence>
<protein>
    <submittedName>
        <fullName evidence="3">FG-GAP repeat protein</fullName>
    </submittedName>
</protein>
<keyword evidence="2" id="KW-0812">Transmembrane</keyword>
<dbReference type="AlphaFoldDB" id="A0A517VXV6"/>
<sequence>MNEPAKEETAKVEAPPKKKSRKKYLLLLLLIPLAAVLFIAIRFKLDANIPYDVSTAGITIPKFTESDIDFTHVYKKDTAIQSTGGAVINVDNQGAEELFLGGGEGQSDVIFRFVDGAFKDITAETGYEKESQEATMSAIALDVDENGFDDLIVTTSSDIYLYKNDGGKFTRQKLDAKMAEDTTPFSVAVADINRDGHFDMYVSGYIRKELIEGLNIFNQEGYGGTSALFINNGDDTFTDKTKESGLYYKHNTFQGVFIDVDQDGLEDLIVAHDTGQVRTWKNLGNMKFENIPNPNSEVYSYPMGIAVSDYDNDGLVDFFFSNTGTTAPAFMASGDLRADQVYYPKWIMFHNEGDFKFTDSAEKVKLADYEFSWGAVFEDFNLDGRPDLVVSENFVDLPPHKVPFLRLPGRFMLQNITGEFAAVGKEAGVVNKRYSISPVTADFNLDGVPDLVHVNLAGNSKAFISNQGSKNLIKVQLPNNVRSVGAMVKATLSDGRVLHRPFVKGEGLCADSTPIITIGTDGADVTDVEVKFLTGETVKGDVGEAGSTVIIAAPAPVKEPSEK</sequence>
<evidence type="ECO:0000313" key="3">
    <source>
        <dbReference type="EMBL" id="QDT97834.1"/>
    </source>
</evidence>
<dbReference type="Gene3D" id="2.130.10.130">
    <property type="entry name" value="Integrin alpha, N-terminal"/>
    <property type="match status" value="2"/>
</dbReference>
<name>A0A517VXV6_9PLAN</name>
<organism evidence="3 4">
    <name type="scientific">Gimesia aquarii</name>
    <dbReference type="NCBI Taxonomy" id="2527964"/>
    <lineage>
        <taxon>Bacteria</taxon>
        <taxon>Pseudomonadati</taxon>
        <taxon>Planctomycetota</taxon>
        <taxon>Planctomycetia</taxon>
        <taxon>Planctomycetales</taxon>
        <taxon>Planctomycetaceae</taxon>
        <taxon>Gimesia</taxon>
    </lineage>
</organism>
<dbReference type="Pfam" id="PF13517">
    <property type="entry name" value="FG-GAP_3"/>
    <property type="match status" value="2"/>
</dbReference>
<feature type="transmembrane region" description="Helical" evidence="2">
    <location>
        <begin position="24"/>
        <end position="43"/>
    </location>
</feature>
<keyword evidence="1" id="KW-0732">Signal</keyword>
<evidence type="ECO:0000313" key="4">
    <source>
        <dbReference type="Proteomes" id="UP000318704"/>
    </source>
</evidence>